<accession>A0ACC0N4T4</accession>
<organism evidence="1 2">
    <name type="scientific">Rhododendron molle</name>
    <name type="common">Chinese azalea</name>
    <name type="synonym">Azalea mollis</name>
    <dbReference type="NCBI Taxonomy" id="49168"/>
    <lineage>
        <taxon>Eukaryota</taxon>
        <taxon>Viridiplantae</taxon>
        <taxon>Streptophyta</taxon>
        <taxon>Embryophyta</taxon>
        <taxon>Tracheophyta</taxon>
        <taxon>Spermatophyta</taxon>
        <taxon>Magnoliopsida</taxon>
        <taxon>eudicotyledons</taxon>
        <taxon>Gunneridae</taxon>
        <taxon>Pentapetalae</taxon>
        <taxon>asterids</taxon>
        <taxon>Ericales</taxon>
        <taxon>Ericaceae</taxon>
        <taxon>Ericoideae</taxon>
        <taxon>Rhodoreae</taxon>
        <taxon>Rhododendron</taxon>
    </lineage>
</organism>
<comment type="caution">
    <text evidence="1">The sequence shown here is derived from an EMBL/GenBank/DDBJ whole genome shotgun (WGS) entry which is preliminary data.</text>
</comment>
<gene>
    <name evidence="1" type="ORF">RHMOL_Rhmol07G0266900</name>
</gene>
<name>A0ACC0N4T4_RHOML</name>
<dbReference type="EMBL" id="CM046394">
    <property type="protein sequence ID" value="KAI8548347.1"/>
    <property type="molecule type" value="Genomic_DNA"/>
</dbReference>
<reference evidence="1" key="1">
    <citation type="submission" date="2022-02" db="EMBL/GenBank/DDBJ databases">
        <title>Plant Genome Project.</title>
        <authorList>
            <person name="Zhang R.-G."/>
        </authorList>
    </citation>
    <scope>NUCLEOTIDE SEQUENCE</scope>
    <source>
        <strain evidence="1">AT1</strain>
    </source>
</reference>
<evidence type="ECO:0000313" key="2">
    <source>
        <dbReference type="Proteomes" id="UP001062846"/>
    </source>
</evidence>
<proteinExistence type="predicted"/>
<dbReference type="Proteomes" id="UP001062846">
    <property type="component" value="Chromosome 7"/>
</dbReference>
<sequence length="66" mass="7246">MIYQVAEDPIFARDGADVYVESNITFTQAIMGGKVVVPTLSGKVEVKVTMVHLDLLHLQTCNLPMP</sequence>
<keyword evidence="2" id="KW-1185">Reference proteome</keyword>
<evidence type="ECO:0000313" key="1">
    <source>
        <dbReference type="EMBL" id="KAI8548347.1"/>
    </source>
</evidence>
<protein>
    <submittedName>
        <fullName evidence="1">Uncharacterized protein</fullName>
    </submittedName>
</protein>